<evidence type="ECO:0000313" key="7">
    <source>
        <dbReference type="EMBL" id="CAG9786340.1"/>
    </source>
</evidence>
<keyword evidence="3" id="KW-0862">Zinc</keyword>
<dbReference type="EMBL" id="OU893346">
    <property type="protein sequence ID" value="CAG9786340.1"/>
    <property type="molecule type" value="Genomic_DNA"/>
</dbReference>
<dbReference type="InterPro" id="IPR048367">
    <property type="entry name" value="TNP-like_RNaseH_C"/>
</dbReference>
<dbReference type="Pfam" id="PF21789">
    <property type="entry name" value="TNP-like_RNaseH_C"/>
    <property type="match status" value="1"/>
</dbReference>
<dbReference type="Pfam" id="PF05485">
    <property type="entry name" value="THAP"/>
    <property type="match status" value="1"/>
</dbReference>
<dbReference type="PROSITE" id="PS50950">
    <property type="entry name" value="ZF_THAP"/>
    <property type="match status" value="1"/>
</dbReference>
<dbReference type="SUPFAM" id="SSF57716">
    <property type="entry name" value="Glucocorticoid receptor-like (DNA-binding domain)"/>
    <property type="match status" value="1"/>
</dbReference>
<dbReference type="GO" id="GO:0008270">
    <property type="term" value="F:zinc ion binding"/>
    <property type="evidence" value="ECO:0007669"/>
    <property type="project" value="UniProtKB-KW"/>
</dbReference>
<protein>
    <recommendedName>
        <fullName evidence="6">THAP-type domain-containing protein</fullName>
    </recommendedName>
</protein>
<proteinExistence type="predicted"/>
<reference evidence="7" key="1">
    <citation type="submission" date="2021-12" db="EMBL/GenBank/DDBJ databases">
        <authorList>
            <person name="King R."/>
        </authorList>
    </citation>
    <scope>NUCLEOTIDE SEQUENCE</scope>
</reference>
<dbReference type="InterPro" id="IPR021896">
    <property type="entry name" value="THAP9-like_HTH"/>
</dbReference>
<evidence type="ECO:0000256" key="5">
    <source>
        <dbReference type="PROSITE-ProRule" id="PRU00309"/>
    </source>
</evidence>
<evidence type="ECO:0000256" key="3">
    <source>
        <dbReference type="ARBA" id="ARBA00022833"/>
    </source>
</evidence>
<keyword evidence="8" id="KW-1185">Reference proteome</keyword>
<sequence length="930" mass="106943">MPLLKCCVGGCDSTNNTHRLFCMPMNRNLRNLWLSLLVPTNPNLLGLTENQLLTKRVCVRHFDSTQFDQAGVRIRYSYPCLFTDMEIAHGVPLAKVCKVLDEHNYCQYQNQDQIDPTGGPITMTGNVFQEHQYSLPSTSSTTSRVPHQLQGDVSIDSIPQSTAFEQGESKNTTQMTAEKNTTRQCIKKCIKIAIDSLNQTNTECLQNAHKEAENHVLLKNFEYLDKKSKAFLLMQLKLVKKNKKAQRFSIEDKLFALTLMKQSPKGYKLLEKLFILPSKRTLSRLSNRIEFECGVNKNIFEHIKINIKDWDIKKRLCSLIFDEVALTPRLAYNESKDKIYGVVEIAGERKLKLADHALVFMVRGICSSWRQSIAYYFCDGTVSSPELLNILKEIIPLLVETGLKPLALVSDQGSTFRTCFKSLKNSTAQLRELQGVKHDDRILIAGHELYLFHDPPHLLKSIRNNFITKDILYQGKVASWKDILYIYDLDSKSGHTRAIPKLTAQHVDPKHINKMKVKVATQVLSARTAAMLNYTHALHEQLNMPKETMKATALVVEFFDDLFDSVNGSPGVSKGKLRCAVKPNSPHLQFWRQSLKTLKNIKYIDNSSKFAKNALKSRHVRVPCLDGWNTTLQGFLGLAKLLFSQFGVEYFYPRFINQDPLENFFGRIRAVNYRNVNPDVTTFIYAYKSLVLSNILSPHSKYSNCEEDNGDTLIDSNYLFISNESDRENFPINTYSHVMPSTSQIPQGVESDLKQHVIAEKVRVQTSAYTAGYICRKISKKIDCFRCLNTYTTKDIQGIHIYIKYREYKRLKNSNLAYPNEKMLRLYRDNSQIIHDYLNINCMKTDIKKNIKNIIIGKCDMSWLGCKKHHKIVINYYLTLVIRLQCHNWCNIINKILSGKIEEKYVSKMQNVQQLALKKCKTHRLRKTTQ</sequence>
<gene>
    <name evidence="7" type="ORF">DIATSA_LOCUS4298</name>
</gene>
<accession>A0A9N9WCI6</accession>
<evidence type="ECO:0000256" key="1">
    <source>
        <dbReference type="ARBA" id="ARBA00022723"/>
    </source>
</evidence>
<dbReference type="Pfam" id="PF12017">
    <property type="entry name" value="Tnp_P_element"/>
    <property type="match status" value="1"/>
</dbReference>
<dbReference type="OrthoDB" id="7107965at2759"/>
<feature type="domain" description="THAP-type" evidence="6">
    <location>
        <begin position="1"/>
        <end position="82"/>
    </location>
</feature>
<evidence type="ECO:0000256" key="4">
    <source>
        <dbReference type="ARBA" id="ARBA00023125"/>
    </source>
</evidence>
<evidence type="ECO:0000259" key="6">
    <source>
        <dbReference type="PROSITE" id="PS50950"/>
    </source>
</evidence>
<keyword evidence="1" id="KW-0479">Metal-binding</keyword>
<name>A0A9N9WCI6_9NEOP</name>
<dbReference type="InterPro" id="IPR006612">
    <property type="entry name" value="THAP_Znf"/>
</dbReference>
<organism evidence="7 8">
    <name type="scientific">Diatraea saccharalis</name>
    <name type="common">sugarcane borer</name>
    <dbReference type="NCBI Taxonomy" id="40085"/>
    <lineage>
        <taxon>Eukaryota</taxon>
        <taxon>Metazoa</taxon>
        <taxon>Ecdysozoa</taxon>
        <taxon>Arthropoda</taxon>
        <taxon>Hexapoda</taxon>
        <taxon>Insecta</taxon>
        <taxon>Pterygota</taxon>
        <taxon>Neoptera</taxon>
        <taxon>Endopterygota</taxon>
        <taxon>Lepidoptera</taxon>
        <taxon>Glossata</taxon>
        <taxon>Ditrysia</taxon>
        <taxon>Pyraloidea</taxon>
        <taxon>Crambidae</taxon>
        <taxon>Crambinae</taxon>
        <taxon>Diatraea</taxon>
    </lineage>
</organism>
<reference evidence="7" key="2">
    <citation type="submission" date="2022-10" db="EMBL/GenBank/DDBJ databases">
        <authorList>
            <consortium name="ENA_rothamsted_submissions"/>
            <consortium name="culmorum"/>
            <person name="King R."/>
        </authorList>
    </citation>
    <scope>NUCLEOTIDE SEQUENCE</scope>
</reference>
<dbReference type="InterPro" id="IPR048365">
    <property type="entry name" value="TNP-like_RNaseH_N"/>
</dbReference>
<dbReference type="AlphaFoldDB" id="A0A9N9WCI6"/>
<dbReference type="Pfam" id="PF21788">
    <property type="entry name" value="TNP-like_GBD"/>
    <property type="match status" value="1"/>
</dbReference>
<dbReference type="GO" id="GO:0003677">
    <property type="term" value="F:DNA binding"/>
    <property type="evidence" value="ECO:0007669"/>
    <property type="project" value="UniProtKB-UniRule"/>
</dbReference>
<dbReference type="InterPro" id="IPR048366">
    <property type="entry name" value="TNP-like_GBD"/>
</dbReference>
<evidence type="ECO:0000256" key="2">
    <source>
        <dbReference type="ARBA" id="ARBA00022771"/>
    </source>
</evidence>
<keyword evidence="2 5" id="KW-0863">Zinc-finger</keyword>
<dbReference type="Pfam" id="PF21787">
    <property type="entry name" value="TNP-like_RNaseH_N"/>
    <property type="match status" value="1"/>
</dbReference>
<evidence type="ECO:0000313" key="8">
    <source>
        <dbReference type="Proteomes" id="UP001153714"/>
    </source>
</evidence>
<dbReference type="Proteomes" id="UP001153714">
    <property type="component" value="Chromosome 15"/>
</dbReference>
<keyword evidence="4 5" id="KW-0238">DNA-binding</keyword>